<evidence type="ECO:0000259" key="10">
    <source>
        <dbReference type="Pfam" id="PF01467"/>
    </source>
</evidence>
<comment type="function">
    <text evidence="9">Reversibly transfers an adenylyl group from ATP to 4'-phosphopantetheine, yielding dephospho-CoA (dPCoA) and pyrophosphate.</text>
</comment>
<dbReference type="eggNOG" id="COG0669">
    <property type="taxonomic scope" value="Bacteria"/>
</dbReference>
<keyword evidence="2 9" id="KW-0808">Transferase</keyword>
<comment type="caution">
    <text evidence="11">The sequence shown here is derived from an EMBL/GenBank/DDBJ whole genome shotgun (WGS) entry which is preliminary data.</text>
</comment>
<evidence type="ECO:0000256" key="6">
    <source>
        <dbReference type="ARBA" id="ARBA00022842"/>
    </source>
</evidence>
<keyword evidence="5 9" id="KW-0067">ATP-binding</keyword>
<evidence type="ECO:0000256" key="5">
    <source>
        <dbReference type="ARBA" id="ARBA00022840"/>
    </source>
</evidence>
<proteinExistence type="inferred from homology"/>
<comment type="pathway">
    <text evidence="9">Cofactor biosynthesis; coenzyme A biosynthesis; CoA from (R)-pantothenate: step 4/5.</text>
</comment>
<feature type="binding site" evidence="9">
    <location>
        <position position="17"/>
    </location>
    <ligand>
        <name>ATP</name>
        <dbReference type="ChEBI" id="CHEBI:30616"/>
    </ligand>
</feature>
<organism evidence="11 12">
    <name type="scientific">Corynebacterium pyruviciproducens ATCC BAA-1742</name>
    <dbReference type="NCBI Taxonomy" id="1125779"/>
    <lineage>
        <taxon>Bacteria</taxon>
        <taxon>Bacillati</taxon>
        <taxon>Actinomycetota</taxon>
        <taxon>Actinomycetes</taxon>
        <taxon>Mycobacteriales</taxon>
        <taxon>Corynebacteriaceae</taxon>
        <taxon>Corynebacterium</taxon>
    </lineage>
</organism>
<dbReference type="SUPFAM" id="SSF52374">
    <property type="entry name" value="Nucleotidylyl transferase"/>
    <property type="match status" value="1"/>
</dbReference>
<evidence type="ECO:0000256" key="3">
    <source>
        <dbReference type="ARBA" id="ARBA00022695"/>
    </source>
</evidence>
<evidence type="ECO:0000313" key="11">
    <source>
        <dbReference type="EMBL" id="EPD70515.1"/>
    </source>
</evidence>
<feature type="binding site" evidence="9">
    <location>
        <position position="73"/>
    </location>
    <ligand>
        <name>substrate</name>
    </ligand>
</feature>
<sequence length="160" mass="17665">MTTVCCPGSFDPITYGHLDIIQRASKQFEHVVVLVTVNKSKKAMFTPEERMVLIRECVHDLPNVTVDHWEGLLVDYTSKHGITAMVKGLRSGLDYEYEKPMAQANSKLTGVETFFLLTSPAYGYISSSIAKEVSLLGGDANGMLPDNVLAALERKRDALT</sequence>
<name>S2Z895_9CORY</name>
<dbReference type="EC" id="2.7.7.3" evidence="9"/>
<keyword evidence="6 9" id="KW-0460">Magnesium</keyword>
<comment type="similarity">
    <text evidence="9">Belongs to the bacterial CoaD family.</text>
</comment>
<keyword evidence="7 9" id="KW-0173">Coenzyme A biosynthesis</keyword>
<evidence type="ECO:0000256" key="1">
    <source>
        <dbReference type="ARBA" id="ARBA00022490"/>
    </source>
</evidence>
<comment type="cofactor">
    <cofactor evidence="9">
        <name>Mg(2+)</name>
        <dbReference type="ChEBI" id="CHEBI:18420"/>
    </cofactor>
</comment>
<evidence type="ECO:0000256" key="9">
    <source>
        <dbReference type="HAMAP-Rule" id="MF_00151"/>
    </source>
</evidence>
<evidence type="ECO:0000256" key="7">
    <source>
        <dbReference type="ARBA" id="ARBA00022993"/>
    </source>
</evidence>
<keyword evidence="1 9" id="KW-0963">Cytoplasm</keyword>
<feature type="binding site" evidence="9">
    <location>
        <begin position="122"/>
        <end position="128"/>
    </location>
    <ligand>
        <name>ATP</name>
        <dbReference type="ChEBI" id="CHEBI:30616"/>
    </ligand>
</feature>
<feature type="binding site" evidence="9">
    <location>
        <position position="9"/>
    </location>
    <ligand>
        <name>substrate</name>
    </ligand>
</feature>
<dbReference type="GO" id="GO:0004595">
    <property type="term" value="F:pantetheine-phosphate adenylyltransferase activity"/>
    <property type="evidence" value="ECO:0007669"/>
    <property type="project" value="UniProtKB-UniRule"/>
</dbReference>
<dbReference type="CDD" id="cd02163">
    <property type="entry name" value="PPAT"/>
    <property type="match status" value="1"/>
</dbReference>
<accession>S2Z895</accession>
<dbReference type="Gene3D" id="3.40.50.620">
    <property type="entry name" value="HUPs"/>
    <property type="match status" value="1"/>
</dbReference>
<evidence type="ECO:0000256" key="8">
    <source>
        <dbReference type="ARBA" id="ARBA00029346"/>
    </source>
</evidence>
<dbReference type="PRINTS" id="PR01020">
    <property type="entry name" value="LPSBIOSNTHSS"/>
</dbReference>
<dbReference type="GO" id="GO:0005737">
    <property type="term" value="C:cytoplasm"/>
    <property type="evidence" value="ECO:0007669"/>
    <property type="project" value="UniProtKB-SubCell"/>
</dbReference>
<dbReference type="Pfam" id="PF01467">
    <property type="entry name" value="CTP_transf_like"/>
    <property type="match status" value="1"/>
</dbReference>
<feature type="binding site" evidence="9">
    <location>
        <begin position="88"/>
        <end position="90"/>
    </location>
    <ligand>
        <name>ATP</name>
        <dbReference type="ChEBI" id="CHEBI:30616"/>
    </ligand>
</feature>
<dbReference type="GO" id="GO:0005524">
    <property type="term" value="F:ATP binding"/>
    <property type="evidence" value="ECO:0007669"/>
    <property type="project" value="UniProtKB-KW"/>
</dbReference>
<feature type="binding site" evidence="9">
    <location>
        <position position="87"/>
    </location>
    <ligand>
        <name>substrate</name>
    </ligand>
</feature>
<dbReference type="InterPro" id="IPR014729">
    <property type="entry name" value="Rossmann-like_a/b/a_fold"/>
</dbReference>
<feature type="binding site" evidence="9">
    <location>
        <position position="98"/>
    </location>
    <ligand>
        <name>ATP</name>
        <dbReference type="ChEBI" id="CHEBI:30616"/>
    </ligand>
</feature>
<dbReference type="PANTHER" id="PTHR21342:SF1">
    <property type="entry name" value="PHOSPHOPANTETHEINE ADENYLYLTRANSFERASE"/>
    <property type="match status" value="1"/>
</dbReference>
<feature type="binding site" evidence="9">
    <location>
        <position position="41"/>
    </location>
    <ligand>
        <name>substrate</name>
    </ligand>
</feature>
<dbReference type="PANTHER" id="PTHR21342">
    <property type="entry name" value="PHOSPHOPANTETHEINE ADENYLYLTRANSFERASE"/>
    <property type="match status" value="1"/>
</dbReference>
<dbReference type="NCBIfam" id="TIGR01510">
    <property type="entry name" value="coaD_prev_kdtB"/>
    <property type="match status" value="1"/>
</dbReference>
<gene>
    <name evidence="9" type="primary">coaD</name>
    <name evidence="11" type="ORF">HMPREF1219_00443</name>
</gene>
<dbReference type="EMBL" id="ATBY01000007">
    <property type="protein sequence ID" value="EPD70515.1"/>
    <property type="molecule type" value="Genomic_DNA"/>
</dbReference>
<dbReference type="Proteomes" id="UP000014408">
    <property type="component" value="Unassembled WGS sequence"/>
</dbReference>
<dbReference type="HAMAP" id="MF_00151">
    <property type="entry name" value="PPAT_bact"/>
    <property type="match status" value="1"/>
</dbReference>
<comment type="subunit">
    <text evidence="9">Homohexamer.</text>
</comment>
<dbReference type="GO" id="GO:0015937">
    <property type="term" value="P:coenzyme A biosynthetic process"/>
    <property type="evidence" value="ECO:0007669"/>
    <property type="project" value="UniProtKB-UniRule"/>
</dbReference>
<dbReference type="HOGENOM" id="CLU_100149_1_0_11"/>
<dbReference type="PATRIC" id="fig|1125779.3.peg.429"/>
<dbReference type="InterPro" id="IPR004821">
    <property type="entry name" value="Cyt_trans-like"/>
</dbReference>
<dbReference type="AlphaFoldDB" id="S2Z895"/>
<dbReference type="NCBIfam" id="TIGR00125">
    <property type="entry name" value="cyt_tran_rel"/>
    <property type="match status" value="1"/>
</dbReference>
<dbReference type="UniPathway" id="UPA00241">
    <property type="reaction ID" value="UER00355"/>
</dbReference>
<evidence type="ECO:0000256" key="4">
    <source>
        <dbReference type="ARBA" id="ARBA00022741"/>
    </source>
</evidence>
<evidence type="ECO:0000313" key="12">
    <source>
        <dbReference type="Proteomes" id="UP000014408"/>
    </source>
</evidence>
<keyword evidence="12" id="KW-1185">Reference proteome</keyword>
<keyword evidence="3 9" id="KW-0548">Nucleotidyltransferase</keyword>
<dbReference type="RefSeq" id="WP_016457362.1">
    <property type="nucleotide sequence ID" value="NZ_KE150446.1"/>
</dbReference>
<keyword evidence="4 9" id="KW-0547">Nucleotide-binding</keyword>
<dbReference type="InterPro" id="IPR001980">
    <property type="entry name" value="PPAT"/>
</dbReference>
<dbReference type="STRING" id="1125779.HMPREF1219_00443"/>
<feature type="site" description="Transition state stabilizer" evidence="9">
    <location>
        <position position="17"/>
    </location>
</feature>
<feature type="binding site" evidence="9">
    <location>
        <begin position="9"/>
        <end position="10"/>
    </location>
    <ligand>
        <name>ATP</name>
        <dbReference type="ChEBI" id="CHEBI:30616"/>
    </ligand>
</feature>
<protein>
    <recommendedName>
        <fullName evidence="9">Phosphopantetheine adenylyltransferase</fullName>
        <ecNumber evidence="9">2.7.7.3</ecNumber>
    </recommendedName>
    <alternativeName>
        <fullName evidence="9">Dephospho-CoA pyrophosphorylase</fullName>
    </alternativeName>
    <alternativeName>
        <fullName evidence="9">Pantetheine-phosphate adenylyltransferase</fullName>
        <shortName evidence="9">PPAT</shortName>
    </alternativeName>
</protein>
<evidence type="ECO:0000256" key="2">
    <source>
        <dbReference type="ARBA" id="ARBA00022679"/>
    </source>
</evidence>
<reference evidence="11 12" key="1">
    <citation type="submission" date="2013-05" db="EMBL/GenBank/DDBJ databases">
        <title>The Genome Sequence of Corynebacterium pyruviciproducens 1773O (ATCC BAA-1742).</title>
        <authorList>
            <consortium name="The Broad Institute Genomics Platform"/>
            <person name="Earl A."/>
            <person name="Ward D."/>
            <person name="Feldgarden M."/>
            <person name="Gevers D."/>
            <person name="Tong J."/>
            <person name="Walker B."/>
            <person name="Young S."/>
            <person name="Zeng Q."/>
            <person name="Gargeya S."/>
            <person name="Fitzgerald M."/>
            <person name="Haas B."/>
            <person name="Abouelleil A."/>
            <person name="Allen A.W."/>
            <person name="Alvarado L."/>
            <person name="Arachchi H.M."/>
            <person name="Berlin A.M."/>
            <person name="Chapman S.B."/>
            <person name="Gainer-Dewar J."/>
            <person name="Goldberg J."/>
            <person name="Griggs A."/>
            <person name="Gujja S."/>
            <person name="Hansen M."/>
            <person name="Howarth C."/>
            <person name="Imamovic A."/>
            <person name="Ireland A."/>
            <person name="Larimer J."/>
            <person name="McCowan C."/>
            <person name="Murphy C."/>
            <person name="Pearson M."/>
            <person name="Poon T.W."/>
            <person name="Priest M."/>
            <person name="Roberts A."/>
            <person name="Saif S."/>
            <person name="Shea T."/>
            <person name="Sisk P."/>
            <person name="Sykes S."/>
            <person name="Wortman J."/>
            <person name="Nusbaum C."/>
            <person name="Birren B."/>
        </authorList>
    </citation>
    <scope>NUCLEOTIDE SEQUENCE [LARGE SCALE GENOMIC DNA]</scope>
    <source>
        <strain evidence="11 12">ATCC BAA-1742</strain>
    </source>
</reference>
<comment type="catalytic activity">
    <reaction evidence="8 9">
        <text>(R)-4'-phosphopantetheine + ATP + H(+) = 3'-dephospho-CoA + diphosphate</text>
        <dbReference type="Rhea" id="RHEA:19801"/>
        <dbReference type="ChEBI" id="CHEBI:15378"/>
        <dbReference type="ChEBI" id="CHEBI:30616"/>
        <dbReference type="ChEBI" id="CHEBI:33019"/>
        <dbReference type="ChEBI" id="CHEBI:57328"/>
        <dbReference type="ChEBI" id="CHEBI:61723"/>
        <dbReference type="EC" id="2.7.7.3"/>
    </reaction>
</comment>
<feature type="domain" description="Cytidyltransferase-like" evidence="10">
    <location>
        <begin position="6"/>
        <end position="132"/>
    </location>
</feature>
<comment type="subcellular location">
    <subcellularLocation>
        <location evidence="9">Cytoplasm</location>
    </subcellularLocation>
</comment>